<dbReference type="Proteomes" id="UP001164746">
    <property type="component" value="Chromosome 9"/>
</dbReference>
<evidence type="ECO:0000313" key="1">
    <source>
        <dbReference type="EMBL" id="WAR15152.1"/>
    </source>
</evidence>
<dbReference type="EMBL" id="CP111020">
    <property type="protein sequence ID" value="WAR15152.1"/>
    <property type="molecule type" value="Genomic_DNA"/>
</dbReference>
<sequence>KESLIKELEATNSLLEDPVIETYYNAKFTGNTISRLPSTGVRSRLILKAMHVANTQVASKLLEDEACNTLHFDATTKFHKHYQGFQVTTKDGTSLSTGLSEEGRGDADTLHDEFFNLVEDLSRTIIMMAM</sequence>
<protein>
    <submittedName>
        <fullName evidence="1">Uncharacterized protein</fullName>
    </submittedName>
</protein>
<gene>
    <name evidence="1" type="ORF">MAR_005257</name>
</gene>
<accession>A0ABY7F0P8</accession>
<evidence type="ECO:0000313" key="2">
    <source>
        <dbReference type="Proteomes" id="UP001164746"/>
    </source>
</evidence>
<proteinExistence type="predicted"/>
<reference evidence="1" key="1">
    <citation type="submission" date="2022-11" db="EMBL/GenBank/DDBJ databases">
        <title>Centuries of genome instability and evolution in soft-shell clam transmissible cancer (bioRxiv).</title>
        <authorList>
            <person name="Hart S.F.M."/>
            <person name="Yonemitsu M.A."/>
            <person name="Giersch R.M."/>
            <person name="Beal B.F."/>
            <person name="Arriagada G."/>
            <person name="Davis B.W."/>
            <person name="Ostrander E.A."/>
            <person name="Goff S.P."/>
            <person name="Metzger M.J."/>
        </authorList>
    </citation>
    <scope>NUCLEOTIDE SEQUENCE</scope>
    <source>
        <strain evidence="1">MELC-2E11</strain>
        <tissue evidence="1">Siphon/mantle</tissue>
    </source>
</reference>
<feature type="non-terminal residue" evidence="1">
    <location>
        <position position="1"/>
    </location>
</feature>
<keyword evidence="2" id="KW-1185">Reference proteome</keyword>
<organism evidence="1 2">
    <name type="scientific">Mya arenaria</name>
    <name type="common">Soft-shell clam</name>
    <dbReference type="NCBI Taxonomy" id="6604"/>
    <lineage>
        <taxon>Eukaryota</taxon>
        <taxon>Metazoa</taxon>
        <taxon>Spiralia</taxon>
        <taxon>Lophotrochozoa</taxon>
        <taxon>Mollusca</taxon>
        <taxon>Bivalvia</taxon>
        <taxon>Autobranchia</taxon>
        <taxon>Heteroconchia</taxon>
        <taxon>Euheterodonta</taxon>
        <taxon>Imparidentia</taxon>
        <taxon>Neoheterodontei</taxon>
        <taxon>Myida</taxon>
        <taxon>Myoidea</taxon>
        <taxon>Myidae</taxon>
        <taxon>Mya</taxon>
    </lineage>
</organism>
<name>A0ABY7F0P8_MYAAR</name>